<dbReference type="AlphaFoldDB" id="A0A8H6YFQ5"/>
<comment type="caution">
    <text evidence="2">The sequence shown here is derived from an EMBL/GenBank/DDBJ whole genome shotgun (WGS) entry which is preliminary data.</text>
</comment>
<name>A0A8H6YFQ5_9AGAR</name>
<feature type="compositionally biased region" description="Acidic residues" evidence="1">
    <location>
        <begin position="291"/>
        <end position="317"/>
    </location>
</feature>
<organism evidence="2 3">
    <name type="scientific">Mycena sanguinolenta</name>
    <dbReference type="NCBI Taxonomy" id="230812"/>
    <lineage>
        <taxon>Eukaryota</taxon>
        <taxon>Fungi</taxon>
        <taxon>Dikarya</taxon>
        <taxon>Basidiomycota</taxon>
        <taxon>Agaricomycotina</taxon>
        <taxon>Agaricomycetes</taxon>
        <taxon>Agaricomycetidae</taxon>
        <taxon>Agaricales</taxon>
        <taxon>Marasmiineae</taxon>
        <taxon>Mycenaceae</taxon>
        <taxon>Mycena</taxon>
    </lineage>
</organism>
<reference evidence="2" key="1">
    <citation type="submission" date="2020-05" db="EMBL/GenBank/DDBJ databases">
        <title>Mycena genomes resolve the evolution of fungal bioluminescence.</title>
        <authorList>
            <person name="Tsai I.J."/>
        </authorList>
    </citation>
    <scope>NUCLEOTIDE SEQUENCE</scope>
    <source>
        <strain evidence="2">160909Yilan</strain>
    </source>
</reference>
<proteinExistence type="predicted"/>
<dbReference type="OrthoDB" id="3042827at2759"/>
<dbReference type="Proteomes" id="UP000623467">
    <property type="component" value="Unassembled WGS sequence"/>
</dbReference>
<sequence length="317" mass="35661">MKDAPSHLLLSALTWIGRPTVWTAGDEDEHIGTYEEAASARLIKGKINTELEAVEYIPTNPIVFQYTRHAHVGTTSSEVTYYGGVFGSNMPPVLRICLPDRQPWPERFQRSYLDEDIKRSRSGPPFEFYNVDLNGETGLEPDCLDGLTFAPDLPGQPDDGLGPVEDEGDEVDSAVGLGWQGTWVTALLEKQDKRQPLGERNEIVWHPKTINAWWRRPEDQEAAPAITWGVEFSLRFRQPLKITEFSSHIYKDADESVPSRGISSYTVRATILRTFVKNKWFVQANNLDGKNEDEDEGTESGGDSEDDDEDMDSGYGY</sequence>
<accession>A0A8H6YFQ5</accession>
<keyword evidence="3" id="KW-1185">Reference proteome</keyword>
<evidence type="ECO:0000313" key="3">
    <source>
        <dbReference type="Proteomes" id="UP000623467"/>
    </source>
</evidence>
<gene>
    <name evidence="2" type="ORF">MSAN_01339900</name>
</gene>
<evidence type="ECO:0000313" key="2">
    <source>
        <dbReference type="EMBL" id="KAF7357439.1"/>
    </source>
</evidence>
<dbReference type="EMBL" id="JACAZH010000010">
    <property type="protein sequence ID" value="KAF7357439.1"/>
    <property type="molecule type" value="Genomic_DNA"/>
</dbReference>
<evidence type="ECO:0000256" key="1">
    <source>
        <dbReference type="SAM" id="MobiDB-lite"/>
    </source>
</evidence>
<feature type="region of interest" description="Disordered" evidence="1">
    <location>
        <begin position="287"/>
        <end position="317"/>
    </location>
</feature>
<protein>
    <submittedName>
        <fullName evidence="2">Uncharacterized protein</fullName>
    </submittedName>
</protein>